<sequence>MRGELMLEGEEIDLLKRRSVVRELPDDLINEKYVRGEVRIVTEQARYPLSSIPQLLGSGDYLLRPEYQRRRRWSTEKKSRLIESLVMNVPVPPIFLYEYDYSKYEVMDGLQRLSTIRDFYADAFSLQGLVEWEELNGRTYSSLPTSVRAGIDRRYLSSIILLQETARNDTEARILKQLVFERINSGGEKLTPQETRNAVHGGPMNDLCLTLSRHPSLCLTWGIPVGSQGEAGDPDDEEDAELLENDAYREMFDVELVLRFFAFRQDPQYMAKSLRDYFDEYLKRANRFDPALLSQLGDLFKTTIDLVYEVFGERAFWLWRQRNGRWNWLSRPTTVAYDTIMFAFSQRLPQKDLILEHKEELAAKLPSFYEENYSSFAGRYTNPANIISRRELFGDFVDGELRNDRR</sequence>
<dbReference type="PANTHER" id="PTHR39639">
    <property type="entry name" value="CHROMOSOME 16, WHOLE GENOME SHOTGUN SEQUENCE"/>
    <property type="match status" value="1"/>
</dbReference>
<protein>
    <submittedName>
        <fullName evidence="2">Uncharacterized protein DUF262</fullName>
    </submittedName>
</protein>
<reference evidence="2 3" key="1">
    <citation type="submission" date="2019-06" db="EMBL/GenBank/DDBJ databases">
        <title>Sequencing the genomes of 1000 actinobacteria strains.</title>
        <authorList>
            <person name="Klenk H.-P."/>
        </authorList>
    </citation>
    <scope>NUCLEOTIDE SEQUENCE [LARGE SCALE GENOMIC DNA]</scope>
    <source>
        <strain evidence="2 3">DSM 102131</strain>
    </source>
</reference>
<dbReference type="EMBL" id="VIXA01000002">
    <property type="protein sequence ID" value="TWG22151.1"/>
    <property type="molecule type" value="Genomic_DNA"/>
</dbReference>
<proteinExistence type="predicted"/>
<comment type="caution">
    <text evidence="2">The sequence shown here is derived from an EMBL/GenBank/DDBJ whole genome shotgun (WGS) entry which is preliminary data.</text>
</comment>
<organism evidence="2 3">
    <name type="scientific">Micromonospora palomenae</name>
    <dbReference type="NCBI Taxonomy" id="1461247"/>
    <lineage>
        <taxon>Bacteria</taxon>
        <taxon>Bacillati</taxon>
        <taxon>Actinomycetota</taxon>
        <taxon>Actinomycetes</taxon>
        <taxon>Micromonosporales</taxon>
        <taxon>Micromonosporaceae</taxon>
        <taxon>Micromonospora</taxon>
    </lineage>
</organism>
<evidence type="ECO:0000313" key="3">
    <source>
        <dbReference type="Proteomes" id="UP000319927"/>
    </source>
</evidence>
<evidence type="ECO:0000313" key="2">
    <source>
        <dbReference type="EMBL" id="TWG22151.1"/>
    </source>
</evidence>
<dbReference type="Proteomes" id="UP000319927">
    <property type="component" value="Unassembled WGS sequence"/>
</dbReference>
<dbReference type="OrthoDB" id="9787127at2"/>
<dbReference type="Pfam" id="PF03235">
    <property type="entry name" value="GmrSD_N"/>
    <property type="match status" value="1"/>
</dbReference>
<feature type="domain" description="GmrSD restriction endonucleases N-terminal" evidence="1">
    <location>
        <begin position="54"/>
        <end position="199"/>
    </location>
</feature>
<keyword evidence="3" id="KW-1185">Reference proteome</keyword>
<accession>A0A561WEC1</accession>
<gene>
    <name evidence="2" type="ORF">FHX75_12671</name>
</gene>
<dbReference type="InterPro" id="IPR004919">
    <property type="entry name" value="GmrSD_N"/>
</dbReference>
<dbReference type="PANTHER" id="PTHR39639:SF1">
    <property type="entry name" value="DUF262 DOMAIN-CONTAINING PROTEIN"/>
    <property type="match status" value="1"/>
</dbReference>
<name>A0A561WEC1_9ACTN</name>
<evidence type="ECO:0000259" key="1">
    <source>
        <dbReference type="Pfam" id="PF03235"/>
    </source>
</evidence>
<dbReference type="AlphaFoldDB" id="A0A561WEC1"/>